<dbReference type="AlphaFoldDB" id="A0A844CCC0"/>
<proteinExistence type="predicted"/>
<dbReference type="EMBL" id="WJQT01000004">
    <property type="protein sequence ID" value="MRJ46820.1"/>
    <property type="molecule type" value="Genomic_DNA"/>
</dbReference>
<evidence type="ECO:0000259" key="8">
    <source>
        <dbReference type="PROSITE" id="PS51100"/>
    </source>
</evidence>
<dbReference type="Proteomes" id="UP000440066">
    <property type="component" value="Unassembled WGS sequence"/>
</dbReference>
<dbReference type="Gene3D" id="3.40.50.2300">
    <property type="match status" value="1"/>
</dbReference>
<evidence type="ECO:0000313" key="9">
    <source>
        <dbReference type="EMBL" id="MRJ46820.1"/>
    </source>
</evidence>
<keyword evidence="2" id="KW-0597">Phosphoprotein</keyword>
<keyword evidence="1" id="KW-0813">Transport</keyword>
<keyword evidence="4" id="KW-0808">Transferase</keyword>
<evidence type="ECO:0000256" key="2">
    <source>
        <dbReference type="ARBA" id="ARBA00022553"/>
    </source>
</evidence>
<keyword evidence="6" id="KW-0418">Kinase</keyword>
<keyword evidence="5" id="KW-0598">Phosphotransferase system</keyword>
<keyword evidence="3 9" id="KW-0762">Sugar transport</keyword>
<dbReference type="SUPFAM" id="SSF52794">
    <property type="entry name" value="PTS system IIB component-like"/>
    <property type="match status" value="1"/>
</dbReference>
<feature type="domain" description="PTS EIIB type-3" evidence="8">
    <location>
        <begin position="4"/>
        <end position="107"/>
    </location>
</feature>
<evidence type="ECO:0000256" key="6">
    <source>
        <dbReference type="ARBA" id="ARBA00022777"/>
    </source>
</evidence>
<dbReference type="InterPro" id="IPR051819">
    <property type="entry name" value="PTS_sugar-specific_EIIB"/>
</dbReference>
<dbReference type="InterPro" id="IPR036095">
    <property type="entry name" value="PTS_EIIB-like_sf"/>
</dbReference>
<evidence type="ECO:0000256" key="1">
    <source>
        <dbReference type="ARBA" id="ARBA00022448"/>
    </source>
</evidence>
<dbReference type="Pfam" id="PF02302">
    <property type="entry name" value="PTS_IIB"/>
    <property type="match status" value="1"/>
</dbReference>
<dbReference type="InterPro" id="IPR003501">
    <property type="entry name" value="PTS_EIIB_2/3"/>
</dbReference>
<name>A0A844CCC0_9LACT</name>
<evidence type="ECO:0000256" key="5">
    <source>
        <dbReference type="ARBA" id="ARBA00022683"/>
    </source>
</evidence>
<dbReference type="PROSITE" id="PS51100">
    <property type="entry name" value="PTS_EIIB_TYPE_3"/>
    <property type="match status" value="1"/>
</dbReference>
<comment type="caution">
    <text evidence="9">The sequence shown here is derived from an EMBL/GenBank/DDBJ whole genome shotgun (WGS) entry which is preliminary data.</text>
</comment>
<reference evidence="9 10" key="1">
    <citation type="submission" date="2019-11" db="EMBL/GenBank/DDBJ databases">
        <title>Characterisation of Fundicoccus ignavus gen. nov. sp. nov., a novel genus of the family Aerococcaceae from bulk tank milk.</title>
        <authorList>
            <person name="Siebert A."/>
            <person name="Huptas C."/>
            <person name="Wenning M."/>
            <person name="Scherer S."/>
            <person name="Doll E.V."/>
        </authorList>
    </citation>
    <scope>NUCLEOTIDE SEQUENCE [LARGE SCALE GENOMIC DNA]</scope>
    <source>
        <strain evidence="9 10">DSM 109652</strain>
    </source>
</reference>
<sequence length="107" mass="12032">MNEAKTILLICSAGISTGLLVKNMKDAANQQGLDVHIYSAPAITAEDILKREKIDALLIGPQSEYEIHRLKDYLNYNSVAYKLIDKEHYEVLDGEKVLEQAMILLDK</sequence>
<evidence type="ECO:0000256" key="3">
    <source>
        <dbReference type="ARBA" id="ARBA00022597"/>
    </source>
</evidence>
<organism evidence="9 10">
    <name type="scientific">Fundicoccus ignavus</name>
    <dbReference type="NCBI Taxonomy" id="2664442"/>
    <lineage>
        <taxon>Bacteria</taxon>
        <taxon>Bacillati</taxon>
        <taxon>Bacillota</taxon>
        <taxon>Bacilli</taxon>
        <taxon>Lactobacillales</taxon>
        <taxon>Aerococcaceae</taxon>
        <taxon>Fundicoccus</taxon>
    </lineage>
</organism>
<accession>A0A844CCC0</accession>
<feature type="modified residue" description="Phosphocysteine; by EIIA" evidence="7">
    <location>
        <position position="11"/>
    </location>
</feature>
<dbReference type="GO" id="GO:0009401">
    <property type="term" value="P:phosphoenolpyruvate-dependent sugar phosphotransferase system"/>
    <property type="evidence" value="ECO:0007669"/>
    <property type="project" value="UniProtKB-KW"/>
</dbReference>
<gene>
    <name evidence="9" type="ORF">GF867_04445</name>
</gene>
<dbReference type="GO" id="GO:0016301">
    <property type="term" value="F:kinase activity"/>
    <property type="evidence" value="ECO:0007669"/>
    <property type="project" value="UniProtKB-KW"/>
</dbReference>
<dbReference type="PANTHER" id="PTHR34581">
    <property type="entry name" value="PTS SYSTEM N,N'-DIACETYLCHITOBIOSE-SPECIFIC EIIB COMPONENT"/>
    <property type="match status" value="1"/>
</dbReference>
<dbReference type="InterPro" id="IPR013012">
    <property type="entry name" value="PTS_EIIB_3"/>
</dbReference>
<evidence type="ECO:0000256" key="7">
    <source>
        <dbReference type="PROSITE-ProRule" id="PRU00423"/>
    </source>
</evidence>
<dbReference type="GO" id="GO:0008982">
    <property type="term" value="F:protein-N(PI)-phosphohistidine-sugar phosphotransferase activity"/>
    <property type="evidence" value="ECO:0007669"/>
    <property type="project" value="InterPro"/>
</dbReference>
<evidence type="ECO:0000256" key="4">
    <source>
        <dbReference type="ARBA" id="ARBA00022679"/>
    </source>
</evidence>
<evidence type="ECO:0000313" key="10">
    <source>
        <dbReference type="Proteomes" id="UP000440066"/>
    </source>
</evidence>
<dbReference type="PANTHER" id="PTHR34581:SF2">
    <property type="entry name" value="PTS SYSTEM N,N'-DIACETYLCHITOBIOSE-SPECIFIC EIIB COMPONENT"/>
    <property type="match status" value="1"/>
</dbReference>
<protein>
    <submittedName>
        <fullName evidence="9">PTS sugar transporter subunit IIB</fullName>
    </submittedName>
</protein>
<dbReference type="RefSeq" id="WP_153831911.1">
    <property type="nucleotide sequence ID" value="NZ_WJQT01000004.1"/>
</dbReference>